<evidence type="ECO:0000256" key="5">
    <source>
        <dbReference type="ARBA" id="ARBA00023163"/>
    </source>
</evidence>
<dbReference type="PROSITE" id="PS51294">
    <property type="entry name" value="HTH_MYB"/>
    <property type="match status" value="1"/>
</dbReference>
<feature type="compositionally biased region" description="Polar residues" evidence="7">
    <location>
        <begin position="402"/>
        <end position="412"/>
    </location>
</feature>
<name>A0A5N6QVJ9_9ROSI</name>
<keyword evidence="10" id="KW-1185">Reference proteome</keyword>
<dbReference type="GO" id="GO:0003677">
    <property type="term" value="F:DNA binding"/>
    <property type="evidence" value="ECO:0007669"/>
    <property type="project" value="InterPro"/>
</dbReference>
<evidence type="ECO:0000256" key="6">
    <source>
        <dbReference type="ARBA" id="ARBA00023242"/>
    </source>
</evidence>
<dbReference type="PANTHER" id="PTHR31499">
    <property type="entry name" value="MYB FAMILY TRANSCRIPTION FACTOR PHL11"/>
    <property type="match status" value="1"/>
</dbReference>
<protein>
    <recommendedName>
        <fullName evidence="8">HTH myb-type domain-containing protein</fullName>
    </recommendedName>
</protein>
<comment type="subcellular location">
    <subcellularLocation>
        <location evidence="1">Nucleus</location>
    </subcellularLocation>
</comment>
<dbReference type="AlphaFoldDB" id="A0A5N6QVJ9"/>
<dbReference type="InterPro" id="IPR001005">
    <property type="entry name" value="SANT/Myb"/>
</dbReference>
<dbReference type="InterPro" id="IPR046955">
    <property type="entry name" value="PHR1-like"/>
</dbReference>
<dbReference type="GO" id="GO:0003700">
    <property type="term" value="F:DNA-binding transcription factor activity"/>
    <property type="evidence" value="ECO:0007669"/>
    <property type="project" value="InterPro"/>
</dbReference>
<dbReference type="SUPFAM" id="SSF46689">
    <property type="entry name" value="Homeodomain-like"/>
    <property type="match status" value="1"/>
</dbReference>
<feature type="region of interest" description="Disordered" evidence="7">
    <location>
        <begin position="193"/>
        <end position="225"/>
    </location>
</feature>
<feature type="compositionally biased region" description="Basic and acidic residues" evidence="7">
    <location>
        <begin position="280"/>
        <end position="303"/>
    </location>
</feature>
<dbReference type="FunFam" id="1.10.10.60:FF:000002">
    <property type="entry name" value="Myb family transcription factor"/>
    <property type="match status" value="1"/>
</dbReference>
<feature type="domain" description="HTH myb-type" evidence="8">
    <location>
        <begin position="224"/>
        <end position="283"/>
    </location>
</feature>
<evidence type="ECO:0000256" key="4">
    <source>
        <dbReference type="ARBA" id="ARBA00023054"/>
    </source>
</evidence>
<dbReference type="InterPro" id="IPR017930">
    <property type="entry name" value="Myb_dom"/>
</dbReference>
<reference evidence="9 10" key="1">
    <citation type="submission" date="2019-06" db="EMBL/GenBank/DDBJ databases">
        <title>A chromosomal-level reference genome of Carpinus fangiana (Coryloideae, Betulaceae).</title>
        <authorList>
            <person name="Yang X."/>
            <person name="Wang Z."/>
            <person name="Zhang L."/>
            <person name="Hao G."/>
            <person name="Liu J."/>
            <person name="Yang Y."/>
        </authorList>
    </citation>
    <scope>NUCLEOTIDE SEQUENCE [LARGE SCALE GENOMIC DNA]</scope>
    <source>
        <strain evidence="9">Cfa_2016G</strain>
        <tissue evidence="9">Leaf</tissue>
    </source>
</reference>
<evidence type="ECO:0000313" key="10">
    <source>
        <dbReference type="Proteomes" id="UP000327013"/>
    </source>
</evidence>
<evidence type="ECO:0000256" key="3">
    <source>
        <dbReference type="ARBA" id="ARBA00023015"/>
    </source>
</evidence>
<feature type="compositionally biased region" description="Polar residues" evidence="7">
    <location>
        <begin position="452"/>
        <end position="462"/>
    </location>
</feature>
<dbReference type="OrthoDB" id="551907at2759"/>
<dbReference type="Proteomes" id="UP000327013">
    <property type="component" value="Chromosome 2"/>
</dbReference>
<feature type="compositionally biased region" description="Basic and acidic residues" evidence="7">
    <location>
        <begin position="423"/>
        <end position="436"/>
    </location>
</feature>
<dbReference type="EMBL" id="CM017322">
    <property type="protein sequence ID" value="KAE8009962.1"/>
    <property type="molecule type" value="Genomic_DNA"/>
</dbReference>
<dbReference type="GO" id="GO:0005634">
    <property type="term" value="C:nucleus"/>
    <property type="evidence" value="ECO:0007669"/>
    <property type="project" value="UniProtKB-SubCell"/>
</dbReference>
<evidence type="ECO:0000256" key="2">
    <source>
        <dbReference type="ARBA" id="ARBA00006783"/>
    </source>
</evidence>
<keyword evidence="6" id="KW-0539">Nucleus</keyword>
<dbReference type="InterPro" id="IPR006447">
    <property type="entry name" value="Myb_dom_plants"/>
</dbReference>
<accession>A0A5N6QVJ9</accession>
<gene>
    <name evidence="9" type="ORF">FH972_006363</name>
</gene>
<proteinExistence type="inferred from homology"/>
<evidence type="ECO:0000256" key="7">
    <source>
        <dbReference type="SAM" id="MobiDB-lite"/>
    </source>
</evidence>
<dbReference type="Pfam" id="PF14379">
    <property type="entry name" value="Myb_CC_LHEQLE"/>
    <property type="match status" value="1"/>
</dbReference>
<evidence type="ECO:0000259" key="8">
    <source>
        <dbReference type="PROSITE" id="PS51294"/>
    </source>
</evidence>
<keyword evidence="4" id="KW-0175">Coiled coil</keyword>
<feature type="region of interest" description="Disordered" evidence="7">
    <location>
        <begin position="277"/>
        <end position="303"/>
    </location>
</feature>
<keyword evidence="5" id="KW-0804">Transcription</keyword>
<evidence type="ECO:0000256" key="1">
    <source>
        <dbReference type="ARBA" id="ARBA00004123"/>
    </source>
</evidence>
<dbReference type="PANTHER" id="PTHR31499:SF80">
    <property type="entry name" value="HTH MYB-TYPE DOMAIN-CONTAINING PROTEIN"/>
    <property type="match status" value="1"/>
</dbReference>
<comment type="similarity">
    <text evidence="2">Belongs to the MYB-CC family.</text>
</comment>
<feature type="region of interest" description="Disordered" evidence="7">
    <location>
        <begin position="359"/>
        <end position="462"/>
    </location>
</feature>
<dbReference type="NCBIfam" id="TIGR01557">
    <property type="entry name" value="myb_SHAQKYF"/>
    <property type="match status" value="1"/>
</dbReference>
<organism evidence="9 10">
    <name type="scientific">Carpinus fangiana</name>
    <dbReference type="NCBI Taxonomy" id="176857"/>
    <lineage>
        <taxon>Eukaryota</taxon>
        <taxon>Viridiplantae</taxon>
        <taxon>Streptophyta</taxon>
        <taxon>Embryophyta</taxon>
        <taxon>Tracheophyta</taxon>
        <taxon>Spermatophyta</taxon>
        <taxon>Magnoliopsida</taxon>
        <taxon>eudicotyledons</taxon>
        <taxon>Gunneridae</taxon>
        <taxon>Pentapetalae</taxon>
        <taxon>rosids</taxon>
        <taxon>fabids</taxon>
        <taxon>Fagales</taxon>
        <taxon>Betulaceae</taxon>
        <taxon>Carpinus</taxon>
    </lineage>
</organism>
<sequence length="462" mass="50847">MMNMHPALSVQRSGAKQLSSLGASGSVSSSFPVLPPLVEDNYTKYPDSFQVTSEREPMTNSIPARAPALVSNSSIDGHLFTFPPGFSNDVHFSPVSPHGRNSRNSPFISQSSTEAALINHHDGNHDISWPTDSLEDFLNFPQNAPVQNGQVESGTGVITSEDHARRNDWQWVDGLISEMDPDWTELPNVNVADPEPKQPQIHQQQPVPSGEFHGVTNTLSNPPPAKSRMRWTPELHEAFVEAVNQLGGSERATPKGVKNLMNVEGLTIYHVKSHLQKYRTARDKPESSEGTSEKKSTPIEELKSADLKASMGITEALRLQMELQKRLHEQLEIQRKLQLQIEEQGQYLQVMFENQRKMEDGRMKAAASNPDDPSAPPSNVVLPSPADDKSVTLKPDQDKTGPGTSNANTIAEDSSWDMIMKQKSHEARSTEDRGPGDSDSNAPPTKRARADQTATSSTKICI</sequence>
<dbReference type="InterPro" id="IPR009057">
    <property type="entry name" value="Homeodomain-like_sf"/>
</dbReference>
<dbReference type="InterPro" id="IPR025756">
    <property type="entry name" value="Myb_CC_LHEQLE"/>
</dbReference>
<keyword evidence="3" id="KW-0805">Transcription regulation</keyword>
<dbReference type="Gene3D" id="1.10.10.60">
    <property type="entry name" value="Homeodomain-like"/>
    <property type="match status" value="1"/>
</dbReference>
<feature type="compositionally biased region" description="Basic and acidic residues" evidence="7">
    <location>
        <begin position="386"/>
        <end position="399"/>
    </location>
</feature>
<dbReference type="Pfam" id="PF00249">
    <property type="entry name" value="Myb_DNA-binding"/>
    <property type="match status" value="1"/>
</dbReference>
<evidence type="ECO:0000313" key="9">
    <source>
        <dbReference type="EMBL" id="KAE8009962.1"/>
    </source>
</evidence>